<evidence type="ECO:0000313" key="2">
    <source>
        <dbReference type="EMBL" id="KAJ1176682.1"/>
    </source>
</evidence>
<reference evidence="2" key="1">
    <citation type="journal article" date="2022" name="bioRxiv">
        <title>Sequencing and chromosome-scale assembly of the giantPleurodeles waltlgenome.</title>
        <authorList>
            <person name="Brown T."/>
            <person name="Elewa A."/>
            <person name="Iarovenko S."/>
            <person name="Subramanian E."/>
            <person name="Araus A.J."/>
            <person name="Petzold A."/>
            <person name="Susuki M."/>
            <person name="Suzuki K.-i.T."/>
            <person name="Hayashi T."/>
            <person name="Toyoda A."/>
            <person name="Oliveira C."/>
            <person name="Osipova E."/>
            <person name="Leigh N.D."/>
            <person name="Simon A."/>
            <person name="Yun M.H."/>
        </authorList>
    </citation>
    <scope>NUCLEOTIDE SEQUENCE</scope>
    <source>
        <strain evidence="2">20211129_DDA</strain>
        <tissue evidence="2">Liver</tissue>
    </source>
</reference>
<feature type="region of interest" description="Disordered" evidence="1">
    <location>
        <begin position="115"/>
        <end position="137"/>
    </location>
</feature>
<protein>
    <submittedName>
        <fullName evidence="2">Uncharacterized protein</fullName>
    </submittedName>
</protein>
<gene>
    <name evidence="2" type="ORF">NDU88_001950</name>
</gene>
<dbReference type="Proteomes" id="UP001066276">
    <property type="component" value="Chromosome 3_2"/>
</dbReference>
<sequence length="165" mass="18703">MDGVPHNTYCSFVCDQVSRCNKEPVRTYKVPPRPDIWRRGWACQSLGSTPNRRRTDRGVPLREAQASKNPRGEKRHPPGSKTGERPVSLQTPALPIASKIRAVQRGRVPPQLQPARNVQRAGHHLSPQKKKKHAYLSPTCGRSRRRHCLSLTRVDQPLICRAEQL</sequence>
<accession>A0AAV7TJD6</accession>
<evidence type="ECO:0000313" key="3">
    <source>
        <dbReference type="Proteomes" id="UP001066276"/>
    </source>
</evidence>
<feature type="compositionally biased region" description="Basic residues" evidence="1">
    <location>
        <begin position="121"/>
        <end position="134"/>
    </location>
</feature>
<organism evidence="2 3">
    <name type="scientific">Pleurodeles waltl</name>
    <name type="common">Iberian ribbed newt</name>
    <dbReference type="NCBI Taxonomy" id="8319"/>
    <lineage>
        <taxon>Eukaryota</taxon>
        <taxon>Metazoa</taxon>
        <taxon>Chordata</taxon>
        <taxon>Craniata</taxon>
        <taxon>Vertebrata</taxon>
        <taxon>Euteleostomi</taxon>
        <taxon>Amphibia</taxon>
        <taxon>Batrachia</taxon>
        <taxon>Caudata</taxon>
        <taxon>Salamandroidea</taxon>
        <taxon>Salamandridae</taxon>
        <taxon>Pleurodelinae</taxon>
        <taxon>Pleurodeles</taxon>
    </lineage>
</organism>
<name>A0AAV7TJD6_PLEWA</name>
<proteinExistence type="predicted"/>
<comment type="caution">
    <text evidence="2">The sequence shown here is derived from an EMBL/GenBank/DDBJ whole genome shotgun (WGS) entry which is preliminary data.</text>
</comment>
<keyword evidence="3" id="KW-1185">Reference proteome</keyword>
<evidence type="ECO:0000256" key="1">
    <source>
        <dbReference type="SAM" id="MobiDB-lite"/>
    </source>
</evidence>
<dbReference type="EMBL" id="JANPWB010000006">
    <property type="protein sequence ID" value="KAJ1176682.1"/>
    <property type="molecule type" value="Genomic_DNA"/>
</dbReference>
<feature type="region of interest" description="Disordered" evidence="1">
    <location>
        <begin position="45"/>
        <end position="93"/>
    </location>
</feature>
<dbReference type="AlphaFoldDB" id="A0AAV7TJD6"/>